<dbReference type="GO" id="GO:0000160">
    <property type="term" value="P:phosphorelay signal transduction system"/>
    <property type="evidence" value="ECO:0007669"/>
    <property type="project" value="UniProtKB-KW"/>
</dbReference>
<dbReference type="GO" id="GO:0005886">
    <property type="term" value="C:plasma membrane"/>
    <property type="evidence" value="ECO:0007669"/>
    <property type="project" value="TreeGrafter"/>
</dbReference>
<dbReference type="OrthoDB" id="9809567at2"/>
<dbReference type="Proteomes" id="UP000243807">
    <property type="component" value="Chromosome"/>
</dbReference>
<organism evidence="14 15">
    <name type="scientific">Acidihalobacter ferrooxydans</name>
    <dbReference type="NCBI Taxonomy" id="1765967"/>
    <lineage>
        <taxon>Bacteria</taxon>
        <taxon>Pseudomonadati</taxon>
        <taxon>Pseudomonadota</taxon>
        <taxon>Gammaproteobacteria</taxon>
        <taxon>Chromatiales</taxon>
        <taxon>Ectothiorhodospiraceae</taxon>
        <taxon>Acidihalobacter</taxon>
    </lineage>
</organism>
<keyword evidence="4" id="KW-0597">Phosphoprotein</keyword>
<dbReference type="PROSITE" id="PS50885">
    <property type="entry name" value="HAMP"/>
    <property type="match status" value="1"/>
</dbReference>
<dbReference type="InterPro" id="IPR003660">
    <property type="entry name" value="HAMP_dom"/>
</dbReference>
<dbReference type="AlphaFoldDB" id="A0A1P8UDJ0"/>
<keyword evidence="8 11" id="KW-1133">Transmembrane helix</keyword>
<dbReference type="EMBL" id="CP019434">
    <property type="protein sequence ID" value="APZ41854.1"/>
    <property type="molecule type" value="Genomic_DNA"/>
</dbReference>
<dbReference type="InterPro" id="IPR005467">
    <property type="entry name" value="His_kinase_dom"/>
</dbReference>
<evidence type="ECO:0000256" key="8">
    <source>
        <dbReference type="ARBA" id="ARBA00022989"/>
    </source>
</evidence>
<keyword evidence="15" id="KW-1185">Reference proteome</keyword>
<evidence type="ECO:0000256" key="11">
    <source>
        <dbReference type="SAM" id="Phobius"/>
    </source>
</evidence>
<dbReference type="InterPro" id="IPR050428">
    <property type="entry name" value="TCS_sensor_his_kinase"/>
</dbReference>
<keyword evidence="5" id="KW-0808">Transferase</keyword>
<evidence type="ECO:0000256" key="9">
    <source>
        <dbReference type="ARBA" id="ARBA00023012"/>
    </source>
</evidence>
<evidence type="ECO:0000259" key="12">
    <source>
        <dbReference type="PROSITE" id="PS50109"/>
    </source>
</evidence>
<gene>
    <name evidence="14" type="ORF">BW247_01030</name>
</gene>
<dbReference type="PRINTS" id="PR00344">
    <property type="entry name" value="BCTRLSENSOR"/>
</dbReference>
<dbReference type="SUPFAM" id="SSF55874">
    <property type="entry name" value="ATPase domain of HSP90 chaperone/DNA topoisomerase II/histidine kinase"/>
    <property type="match status" value="1"/>
</dbReference>
<keyword evidence="7" id="KW-0418">Kinase</keyword>
<evidence type="ECO:0000256" key="7">
    <source>
        <dbReference type="ARBA" id="ARBA00022777"/>
    </source>
</evidence>
<dbReference type="InterPro" id="IPR036890">
    <property type="entry name" value="HATPase_C_sf"/>
</dbReference>
<dbReference type="InterPro" id="IPR004358">
    <property type="entry name" value="Sig_transdc_His_kin-like_C"/>
</dbReference>
<comment type="catalytic activity">
    <reaction evidence="1">
        <text>ATP + protein L-histidine = ADP + protein N-phospho-L-histidine.</text>
        <dbReference type="EC" id="2.7.13.3"/>
    </reaction>
</comment>
<evidence type="ECO:0000256" key="5">
    <source>
        <dbReference type="ARBA" id="ARBA00022679"/>
    </source>
</evidence>
<evidence type="ECO:0000256" key="4">
    <source>
        <dbReference type="ARBA" id="ARBA00022553"/>
    </source>
</evidence>
<dbReference type="EC" id="2.7.13.3" evidence="3"/>
<dbReference type="Gene3D" id="3.30.565.10">
    <property type="entry name" value="Histidine kinase-like ATPase, C-terminal domain"/>
    <property type="match status" value="1"/>
</dbReference>
<dbReference type="GO" id="GO:0004673">
    <property type="term" value="F:protein histidine kinase activity"/>
    <property type="evidence" value="ECO:0007669"/>
    <property type="project" value="UniProtKB-EC"/>
</dbReference>
<keyword evidence="9" id="KW-0902">Two-component regulatory system</keyword>
<sequence length="446" mass="47706">MAVISIKRRLLRAGGAVLAVFVLATGVALDRAFVTAANQAEQDKLRGLVYALLGAANITRQGVTLDQSLLGAPRLGQPDSGLYAMVTDAQGKVLWHSPSMLTPPTGATTAAAGQWAFGRARLAGMPVFRLAFGVRWTPDSGGGLYDFVVYEDTRGYQQQLSGYRNTLAFWLGGAALLVLATLVGVLQWGLRPLRQVSGEIARIERGEIDALHGEHPSELRPLVAGLNALLAHERARRERTRHALDDLAHSLKTPLAVLRGLRADEGLTGQAARTVGEQVCRMDQIVAFQLERAVGARTQGLLPPLAVAPVVARLLPALERVYAGRGIHFRADVPADLQARIDEHQLMELVGNLLDNAGKWARVRVRLGARRDAGGIVVRVEDDGPGIAEEQVNALLARGARADTQNPGQGIGLAVVAQIADDYAGAVRITRSELGGARVEVRLRTA</sequence>
<proteinExistence type="predicted"/>
<evidence type="ECO:0000313" key="15">
    <source>
        <dbReference type="Proteomes" id="UP000243807"/>
    </source>
</evidence>
<evidence type="ECO:0000259" key="13">
    <source>
        <dbReference type="PROSITE" id="PS50885"/>
    </source>
</evidence>
<reference evidence="14 15" key="1">
    <citation type="submission" date="2017-01" db="EMBL/GenBank/DDBJ databases">
        <title>Draft sequence of Acidihalobacter ferrooxidans strain DSM 14175 (strain V8).</title>
        <authorList>
            <person name="Khaleque H.N."/>
            <person name="Ramsay J.P."/>
            <person name="Murphy R.J.T."/>
            <person name="Kaksonen A.H."/>
            <person name="Boxall N.J."/>
            <person name="Watkin E.L.J."/>
        </authorList>
    </citation>
    <scope>NUCLEOTIDE SEQUENCE [LARGE SCALE GENOMIC DNA]</scope>
    <source>
        <strain evidence="14 15">V8</strain>
    </source>
</reference>
<evidence type="ECO:0000256" key="10">
    <source>
        <dbReference type="ARBA" id="ARBA00023136"/>
    </source>
</evidence>
<protein>
    <recommendedName>
        <fullName evidence="3">histidine kinase</fullName>
        <ecNumber evidence="3">2.7.13.3</ecNumber>
    </recommendedName>
</protein>
<name>A0A1P8UDJ0_9GAMM</name>
<dbReference type="KEGG" id="afy:BW247_01030"/>
<comment type="subcellular location">
    <subcellularLocation>
        <location evidence="2">Membrane</location>
    </subcellularLocation>
</comment>
<evidence type="ECO:0000313" key="14">
    <source>
        <dbReference type="EMBL" id="APZ41854.1"/>
    </source>
</evidence>
<dbReference type="Pfam" id="PF02518">
    <property type="entry name" value="HATPase_c"/>
    <property type="match status" value="1"/>
</dbReference>
<feature type="transmembrane region" description="Helical" evidence="11">
    <location>
        <begin position="167"/>
        <end position="190"/>
    </location>
</feature>
<dbReference type="GO" id="GO:0005524">
    <property type="term" value="F:ATP binding"/>
    <property type="evidence" value="ECO:0007669"/>
    <property type="project" value="UniProtKB-KW"/>
</dbReference>
<keyword evidence="10 11" id="KW-0472">Membrane</keyword>
<feature type="domain" description="Histidine kinase" evidence="12">
    <location>
        <begin position="246"/>
        <end position="446"/>
    </location>
</feature>
<evidence type="ECO:0000256" key="1">
    <source>
        <dbReference type="ARBA" id="ARBA00000085"/>
    </source>
</evidence>
<dbReference type="SMART" id="SM00387">
    <property type="entry name" value="HATPase_c"/>
    <property type="match status" value="1"/>
</dbReference>
<evidence type="ECO:0000256" key="3">
    <source>
        <dbReference type="ARBA" id="ARBA00012438"/>
    </source>
</evidence>
<dbReference type="RefSeq" id="WP_076835201.1">
    <property type="nucleotide sequence ID" value="NZ_CP019434.1"/>
</dbReference>
<feature type="domain" description="HAMP" evidence="13">
    <location>
        <begin position="187"/>
        <end position="238"/>
    </location>
</feature>
<evidence type="ECO:0000256" key="6">
    <source>
        <dbReference type="ARBA" id="ARBA00022692"/>
    </source>
</evidence>
<dbReference type="InterPro" id="IPR003594">
    <property type="entry name" value="HATPase_dom"/>
</dbReference>
<dbReference type="PROSITE" id="PS50109">
    <property type="entry name" value="HIS_KIN"/>
    <property type="match status" value="1"/>
</dbReference>
<dbReference type="STRING" id="1765967.BW247_01030"/>
<dbReference type="PANTHER" id="PTHR45436">
    <property type="entry name" value="SENSOR HISTIDINE KINASE YKOH"/>
    <property type="match status" value="1"/>
</dbReference>
<accession>A0A1P8UDJ0</accession>
<evidence type="ECO:0000256" key="2">
    <source>
        <dbReference type="ARBA" id="ARBA00004370"/>
    </source>
</evidence>
<dbReference type="PANTHER" id="PTHR45436:SF4">
    <property type="entry name" value="SENSOR PROTEIN PHOQ"/>
    <property type="match status" value="1"/>
</dbReference>
<dbReference type="Gene3D" id="1.10.287.130">
    <property type="match status" value="1"/>
</dbReference>
<keyword evidence="6 11" id="KW-0812">Transmembrane</keyword>